<dbReference type="InterPro" id="IPR050834">
    <property type="entry name" value="Glycosyltransf_2"/>
</dbReference>
<dbReference type="HOGENOM" id="CLU_025996_24_0_7"/>
<evidence type="ECO:0000256" key="1">
    <source>
        <dbReference type="ARBA" id="ARBA00022679"/>
    </source>
</evidence>
<name>A5G6G7_GEOUR</name>
<dbReference type="PANTHER" id="PTHR43685">
    <property type="entry name" value="GLYCOSYLTRANSFERASE"/>
    <property type="match status" value="1"/>
</dbReference>
<dbReference type="Gene3D" id="3.90.550.10">
    <property type="entry name" value="Spore Coat Polysaccharide Biosynthesis Protein SpsA, Chain A"/>
    <property type="match status" value="1"/>
</dbReference>
<dbReference type="InterPro" id="IPR029044">
    <property type="entry name" value="Nucleotide-diphossugar_trans"/>
</dbReference>
<gene>
    <name evidence="4" type="ordered locus">Gura_3224</name>
</gene>
<dbReference type="CDD" id="cd06420">
    <property type="entry name" value="GT2_Chondriotin_Pol_N"/>
    <property type="match status" value="1"/>
</dbReference>
<dbReference type="Pfam" id="PF02709">
    <property type="entry name" value="Glyco_transf_7C"/>
    <property type="match status" value="1"/>
</dbReference>
<dbReference type="Proteomes" id="UP000006695">
    <property type="component" value="Chromosome"/>
</dbReference>
<dbReference type="InterPro" id="IPR027791">
    <property type="entry name" value="Galactosyl_T_C"/>
</dbReference>
<dbReference type="InterPro" id="IPR001173">
    <property type="entry name" value="Glyco_trans_2-like"/>
</dbReference>
<dbReference type="RefSeq" id="WP_011940048.1">
    <property type="nucleotide sequence ID" value="NC_009483.1"/>
</dbReference>
<protein>
    <submittedName>
        <fullName evidence="4">Glycosyl transferase, family 2</fullName>
    </submittedName>
</protein>
<evidence type="ECO:0000313" key="4">
    <source>
        <dbReference type="EMBL" id="ABQ27385.1"/>
    </source>
</evidence>
<dbReference type="STRING" id="351605.Gura_3224"/>
<sequence>MKVSVIVPTFNRPQALRLCLMSLAGQSRLPDEVLIADDGSGEETRRTIEAFGHSPDCHFTLKHIWQENVGFRKPKIINETVRNATGDYLVFIDGDCMAHPDFVRSHLLSAEPKVMLGGKRVEVGQLLSEYALREQQLVSRLSIRLLLDSFAHNSRKVEEAVRIKNPLLRKLLRKDQISDDGIWGCNFSVRKDQFYAINGCDEDFRDGSVEDNDLGIRVLNSGGKLKSVRFLAIVFHLWHKASWSTGNEIYQHNMQILEKRKAFRQPCCVNGIQ</sequence>
<dbReference type="GO" id="GO:0016740">
    <property type="term" value="F:transferase activity"/>
    <property type="evidence" value="ECO:0007669"/>
    <property type="project" value="UniProtKB-KW"/>
</dbReference>
<dbReference type="AlphaFoldDB" id="A5G6G7"/>
<dbReference type="KEGG" id="gur:Gura_3224"/>
<dbReference type="EMBL" id="CP000698">
    <property type="protein sequence ID" value="ABQ27385.1"/>
    <property type="molecule type" value="Genomic_DNA"/>
</dbReference>
<keyword evidence="1 4" id="KW-0808">Transferase</keyword>
<proteinExistence type="predicted"/>
<dbReference type="PANTHER" id="PTHR43685:SF3">
    <property type="entry name" value="SLR2126 PROTEIN"/>
    <property type="match status" value="1"/>
</dbReference>
<keyword evidence="5" id="KW-1185">Reference proteome</keyword>
<evidence type="ECO:0000313" key="5">
    <source>
        <dbReference type="Proteomes" id="UP000006695"/>
    </source>
</evidence>
<feature type="domain" description="Glycosyltransferase 2-like" evidence="2">
    <location>
        <begin position="4"/>
        <end position="136"/>
    </location>
</feature>
<feature type="domain" description="Galactosyltransferase C-terminal" evidence="3">
    <location>
        <begin position="180"/>
        <end position="240"/>
    </location>
</feature>
<evidence type="ECO:0000259" key="3">
    <source>
        <dbReference type="Pfam" id="PF02709"/>
    </source>
</evidence>
<dbReference type="OrthoDB" id="9815923at2"/>
<accession>A5G6G7</accession>
<dbReference type="Pfam" id="PF00535">
    <property type="entry name" value="Glycos_transf_2"/>
    <property type="match status" value="1"/>
</dbReference>
<evidence type="ECO:0000259" key="2">
    <source>
        <dbReference type="Pfam" id="PF00535"/>
    </source>
</evidence>
<reference evidence="4 5" key="1">
    <citation type="submission" date="2007-05" db="EMBL/GenBank/DDBJ databases">
        <title>Complete sequence of Geobacter uraniireducens Rf4.</title>
        <authorList>
            <consortium name="US DOE Joint Genome Institute"/>
            <person name="Copeland A."/>
            <person name="Lucas S."/>
            <person name="Lapidus A."/>
            <person name="Barry K."/>
            <person name="Detter J.C."/>
            <person name="Glavina del Rio T."/>
            <person name="Hammon N."/>
            <person name="Israni S."/>
            <person name="Dalin E."/>
            <person name="Tice H."/>
            <person name="Pitluck S."/>
            <person name="Chertkov O."/>
            <person name="Brettin T."/>
            <person name="Bruce D."/>
            <person name="Han C."/>
            <person name="Schmutz J."/>
            <person name="Larimer F."/>
            <person name="Land M."/>
            <person name="Hauser L."/>
            <person name="Kyrpides N."/>
            <person name="Mikhailova N."/>
            <person name="Shelobolina E."/>
            <person name="Aklujkar M."/>
            <person name="Lovley D."/>
            <person name="Richardson P."/>
        </authorList>
    </citation>
    <scope>NUCLEOTIDE SEQUENCE [LARGE SCALE GENOMIC DNA]</scope>
    <source>
        <strain evidence="4 5">Rf4</strain>
    </source>
</reference>
<dbReference type="SUPFAM" id="SSF53448">
    <property type="entry name" value="Nucleotide-diphospho-sugar transferases"/>
    <property type="match status" value="1"/>
</dbReference>
<dbReference type="CAZy" id="GT2">
    <property type="family name" value="Glycosyltransferase Family 2"/>
</dbReference>
<organism evidence="4 5">
    <name type="scientific">Geotalea uraniireducens (strain Rf4)</name>
    <name type="common">Geobacter uraniireducens</name>
    <dbReference type="NCBI Taxonomy" id="351605"/>
    <lineage>
        <taxon>Bacteria</taxon>
        <taxon>Pseudomonadati</taxon>
        <taxon>Thermodesulfobacteriota</taxon>
        <taxon>Desulfuromonadia</taxon>
        <taxon>Geobacterales</taxon>
        <taxon>Geobacteraceae</taxon>
        <taxon>Geotalea</taxon>
    </lineage>
</organism>